<gene>
    <name evidence="1" type="ORF">G4177_37120</name>
</gene>
<reference evidence="1 2" key="1">
    <citation type="submission" date="2020-02" db="EMBL/GenBank/DDBJ databases">
        <authorList>
            <person name="Babadi Z.K."/>
            <person name="Risdian C."/>
            <person name="Ebrahimipour G.H."/>
            <person name="Wink J."/>
        </authorList>
    </citation>
    <scope>NUCLEOTIDE SEQUENCE [LARGE SCALE GENOMIC DNA]</scope>
    <source>
        <strain evidence="1 2">ZKHCc1 1396</strain>
    </source>
</reference>
<name>A0ABR9Q0S0_9BACT</name>
<keyword evidence="2" id="KW-1185">Reference proteome</keyword>
<protein>
    <submittedName>
        <fullName evidence="1">Uncharacterized protein</fullName>
    </submittedName>
</protein>
<dbReference type="Pfam" id="PF14412">
    <property type="entry name" value="AHH"/>
    <property type="match status" value="1"/>
</dbReference>
<dbReference type="InterPro" id="IPR032871">
    <property type="entry name" value="AHH_dom_containing"/>
</dbReference>
<dbReference type="EMBL" id="JAAIYO010000050">
    <property type="protein sequence ID" value="MBE4753777.1"/>
    <property type="molecule type" value="Genomic_DNA"/>
</dbReference>
<comment type="caution">
    <text evidence="1">The sequence shown here is derived from an EMBL/GenBank/DDBJ whole genome shotgun (WGS) entry which is preliminary data.</text>
</comment>
<proteinExistence type="predicted"/>
<accession>A0ABR9Q0S0</accession>
<organism evidence="1 2">
    <name type="scientific">Corallococcus soli</name>
    <dbReference type="NCBI Taxonomy" id="2710757"/>
    <lineage>
        <taxon>Bacteria</taxon>
        <taxon>Pseudomonadati</taxon>
        <taxon>Myxococcota</taxon>
        <taxon>Myxococcia</taxon>
        <taxon>Myxococcales</taxon>
        <taxon>Cystobacterineae</taxon>
        <taxon>Myxococcaceae</taxon>
        <taxon>Corallococcus</taxon>
    </lineage>
</organism>
<evidence type="ECO:0000313" key="2">
    <source>
        <dbReference type="Proteomes" id="UP001516472"/>
    </source>
</evidence>
<dbReference type="Proteomes" id="UP001516472">
    <property type="component" value="Unassembled WGS sequence"/>
</dbReference>
<dbReference type="RefSeq" id="WP_193430920.1">
    <property type="nucleotide sequence ID" value="NZ_JAAIYO010000050.1"/>
</dbReference>
<feature type="non-terminal residue" evidence="1">
    <location>
        <position position="1"/>
    </location>
</feature>
<sequence length="85" mass="9778">PLFRRLFRRAGMDLKDPENIVEVPGHRGPHPREYHELVYRRLNEATLGCRSVDACRKVLTTALRTLADEAATRGSEINRLLTQRP</sequence>
<evidence type="ECO:0000313" key="1">
    <source>
        <dbReference type="EMBL" id="MBE4753777.1"/>
    </source>
</evidence>